<evidence type="ECO:0000313" key="4">
    <source>
        <dbReference type="EMBL" id="KAH7366130.1"/>
    </source>
</evidence>
<dbReference type="GO" id="GO:2000022">
    <property type="term" value="P:regulation of jasmonic acid mediated signaling pathway"/>
    <property type="evidence" value="ECO:0007669"/>
    <property type="project" value="TreeGrafter"/>
</dbReference>
<dbReference type="Pfam" id="PF06200">
    <property type="entry name" value="tify"/>
    <property type="match status" value="1"/>
</dbReference>
<dbReference type="GO" id="GO:0009611">
    <property type="term" value="P:response to wounding"/>
    <property type="evidence" value="ECO:0007669"/>
    <property type="project" value="TreeGrafter"/>
</dbReference>
<dbReference type="PANTHER" id="PTHR33077">
    <property type="entry name" value="PROTEIN TIFY 4A-RELATED-RELATED"/>
    <property type="match status" value="1"/>
</dbReference>
<dbReference type="InterPro" id="IPR018467">
    <property type="entry name" value="CCT_CS"/>
</dbReference>
<dbReference type="EMBL" id="CM035423">
    <property type="protein sequence ID" value="KAH7366130.1"/>
    <property type="molecule type" value="Genomic_DNA"/>
</dbReference>
<sequence length="378" mass="41114">MATRGEKHHMGSFSSAEGSNRGEVLEREVVSFQKPPMPPPPVSLSLRTRESSALALKHIFDRIYSSAERAANNNGNKSTTSVREHEKRDYNGLEAYGPYRSDRAFQVCRDQTIARDLQSISSREEHKACVPETGGSSEKVRRQDFHAPEGVNYAPKLGNYTYGNGQVSLSQTGSRQAIMRTAPTSPPLSQQRTNQLTIFYAGTVNVYNDVPNDKANAIMLLAGSGNPLRVSSSTEGDREGLPVQSNSPSTSSMHTNESYRIVSGANNTNAFSANIGEISALTSTSASDVKSIIPTPTPSSNMPGTTEPRLQRTPMGVQRELPYARKASLARFLEKRKDRVQHTEEASLNDGKGDTTRDESCASQKRPCLTGSSSAAQK</sequence>
<feature type="region of interest" description="Disordered" evidence="2">
    <location>
        <begin position="70"/>
        <end position="89"/>
    </location>
</feature>
<comment type="similarity">
    <text evidence="1">Belongs to the TIFY/JAZ family.</text>
</comment>
<evidence type="ECO:0000256" key="1">
    <source>
        <dbReference type="ARBA" id="ARBA00008614"/>
    </source>
</evidence>
<dbReference type="Pfam" id="PF09425">
    <property type="entry name" value="Jas_motif"/>
    <property type="match status" value="1"/>
</dbReference>
<dbReference type="EMBL" id="CM035423">
    <property type="protein sequence ID" value="KAH7366132.1"/>
    <property type="molecule type" value="Genomic_DNA"/>
</dbReference>
<feature type="region of interest" description="Disordered" evidence="2">
    <location>
        <begin position="227"/>
        <end position="254"/>
    </location>
</feature>
<comment type="caution">
    <text evidence="4">The sequence shown here is derived from an EMBL/GenBank/DDBJ whole genome shotgun (WGS) entry which is preliminary data.</text>
</comment>
<feature type="domain" description="Tify" evidence="3">
    <location>
        <begin position="189"/>
        <end position="224"/>
    </location>
</feature>
<dbReference type="SMART" id="SM00979">
    <property type="entry name" value="TIFY"/>
    <property type="match status" value="1"/>
</dbReference>
<evidence type="ECO:0000259" key="3">
    <source>
        <dbReference type="PROSITE" id="PS51320"/>
    </source>
</evidence>
<dbReference type="InterPro" id="IPR010399">
    <property type="entry name" value="Tify_dom"/>
</dbReference>
<feature type="compositionally biased region" description="Polar residues" evidence="2">
    <location>
        <begin position="243"/>
        <end position="254"/>
    </location>
</feature>
<gene>
    <name evidence="4" type="ORF">KP509_18G064600</name>
</gene>
<dbReference type="PANTHER" id="PTHR33077:SF60">
    <property type="entry name" value="TIFY DOMAIN-CONTAINING PROTEIN"/>
    <property type="match status" value="1"/>
</dbReference>
<dbReference type="OrthoDB" id="1937734at2759"/>
<feature type="region of interest" description="Disordered" evidence="2">
    <location>
        <begin position="284"/>
        <end position="319"/>
    </location>
</feature>
<dbReference type="InterPro" id="IPR040390">
    <property type="entry name" value="TIFY/JAZ"/>
</dbReference>
<evidence type="ECO:0000313" key="5">
    <source>
        <dbReference type="Proteomes" id="UP000825935"/>
    </source>
</evidence>
<feature type="compositionally biased region" description="Polar residues" evidence="2">
    <location>
        <begin position="71"/>
        <end position="81"/>
    </location>
</feature>
<dbReference type="PROSITE" id="PS51320">
    <property type="entry name" value="TIFY"/>
    <property type="match status" value="1"/>
</dbReference>
<protein>
    <recommendedName>
        <fullName evidence="3">Tify domain-containing protein</fullName>
    </recommendedName>
</protein>
<reference evidence="4" key="1">
    <citation type="submission" date="2021-08" db="EMBL/GenBank/DDBJ databases">
        <title>WGS assembly of Ceratopteris richardii.</title>
        <authorList>
            <person name="Marchant D.B."/>
            <person name="Chen G."/>
            <person name="Jenkins J."/>
            <person name="Shu S."/>
            <person name="Leebens-Mack J."/>
            <person name="Grimwood J."/>
            <person name="Schmutz J."/>
            <person name="Soltis P."/>
            <person name="Soltis D."/>
            <person name="Chen Z.-H."/>
        </authorList>
    </citation>
    <scope>NUCLEOTIDE SEQUENCE</scope>
    <source>
        <strain evidence="4">Whitten #5841</strain>
        <tissue evidence="4">Leaf</tissue>
    </source>
</reference>
<organism evidence="4 5">
    <name type="scientific">Ceratopteris richardii</name>
    <name type="common">Triangle waterfern</name>
    <dbReference type="NCBI Taxonomy" id="49495"/>
    <lineage>
        <taxon>Eukaryota</taxon>
        <taxon>Viridiplantae</taxon>
        <taxon>Streptophyta</taxon>
        <taxon>Embryophyta</taxon>
        <taxon>Tracheophyta</taxon>
        <taxon>Polypodiopsida</taxon>
        <taxon>Polypodiidae</taxon>
        <taxon>Polypodiales</taxon>
        <taxon>Pteridineae</taxon>
        <taxon>Pteridaceae</taxon>
        <taxon>Parkerioideae</taxon>
        <taxon>Ceratopteris</taxon>
    </lineage>
</organism>
<keyword evidence="5" id="KW-1185">Reference proteome</keyword>
<dbReference type="AlphaFoldDB" id="A0A8T2STL6"/>
<evidence type="ECO:0000256" key="2">
    <source>
        <dbReference type="SAM" id="MobiDB-lite"/>
    </source>
</evidence>
<dbReference type="Proteomes" id="UP000825935">
    <property type="component" value="Chromosome 18"/>
</dbReference>
<accession>A0A8T2STL6</accession>
<dbReference type="GO" id="GO:0005634">
    <property type="term" value="C:nucleus"/>
    <property type="evidence" value="ECO:0007669"/>
    <property type="project" value="TreeGrafter"/>
</dbReference>
<feature type="region of interest" description="Disordered" evidence="2">
    <location>
        <begin position="335"/>
        <end position="378"/>
    </location>
</feature>
<dbReference type="GO" id="GO:0031347">
    <property type="term" value="P:regulation of defense response"/>
    <property type="evidence" value="ECO:0007669"/>
    <property type="project" value="TreeGrafter"/>
</dbReference>
<proteinExistence type="inferred from homology"/>
<name>A0A8T2STL6_CERRI</name>
<feature type="compositionally biased region" description="Basic and acidic residues" evidence="2">
    <location>
        <begin position="335"/>
        <end position="360"/>
    </location>
</feature>
<feature type="region of interest" description="Disordered" evidence="2">
    <location>
        <begin position="1"/>
        <end position="22"/>
    </location>
</feature>